<name>A0A1L7XPI5_9HELO</name>
<accession>A0A1L7XPI5</accession>
<evidence type="ECO:0000313" key="2">
    <source>
        <dbReference type="EMBL" id="CZR66943.1"/>
    </source>
</evidence>
<dbReference type="EMBL" id="FJOG01000040">
    <property type="protein sequence ID" value="CZR66943.1"/>
    <property type="molecule type" value="Genomic_DNA"/>
</dbReference>
<dbReference type="STRING" id="576137.A0A1L7XPI5"/>
<dbReference type="Proteomes" id="UP000184330">
    <property type="component" value="Unassembled WGS sequence"/>
</dbReference>
<protein>
    <recommendedName>
        <fullName evidence="1">Heterokaryon incompatibility domain-containing protein</fullName>
    </recommendedName>
</protein>
<organism evidence="2 3">
    <name type="scientific">Phialocephala subalpina</name>
    <dbReference type="NCBI Taxonomy" id="576137"/>
    <lineage>
        <taxon>Eukaryota</taxon>
        <taxon>Fungi</taxon>
        <taxon>Dikarya</taxon>
        <taxon>Ascomycota</taxon>
        <taxon>Pezizomycotina</taxon>
        <taxon>Leotiomycetes</taxon>
        <taxon>Helotiales</taxon>
        <taxon>Mollisiaceae</taxon>
        <taxon>Phialocephala</taxon>
        <taxon>Phialocephala fortinii species complex</taxon>
    </lineage>
</organism>
<dbReference type="AlphaFoldDB" id="A0A1L7XPI5"/>
<dbReference type="PANTHER" id="PTHR33112:SF16">
    <property type="entry name" value="HETEROKARYON INCOMPATIBILITY DOMAIN-CONTAINING PROTEIN"/>
    <property type="match status" value="1"/>
</dbReference>
<dbReference type="PANTHER" id="PTHR33112">
    <property type="entry name" value="DOMAIN PROTEIN, PUTATIVE-RELATED"/>
    <property type="match status" value="1"/>
</dbReference>
<keyword evidence="3" id="KW-1185">Reference proteome</keyword>
<gene>
    <name evidence="2" type="ORF">PAC_16843</name>
</gene>
<feature type="domain" description="Heterokaryon incompatibility" evidence="1">
    <location>
        <begin position="7"/>
        <end position="173"/>
    </location>
</feature>
<reference evidence="2 3" key="1">
    <citation type="submission" date="2016-03" db="EMBL/GenBank/DDBJ databases">
        <authorList>
            <person name="Ploux O."/>
        </authorList>
    </citation>
    <scope>NUCLEOTIDE SEQUENCE [LARGE SCALE GENOMIC DNA]</scope>
    <source>
        <strain evidence="2 3">UAMH 11012</strain>
    </source>
</reference>
<dbReference type="InterPro" id="IPR010730">
    <property type="entry name" value="HET"/>
</dbReference>
<dbReference type="OrthoDB" id="3563405at2759"/>
<proteinExistence type="predicted"/>
<dbReference type="Pfam" id="PF06985">
    <property type="entry name" value="HET"/>
    <property type="match status" value="1"/>
</dbReference>
<sequence length="343" mass="39456">MSRILEEELPRTYLEAVKITKTIGLRYLWIDSLCILQDSTTDWERESARMAEIYSKSYLTISASSSTGSNSGCFASVNTRNVSYTPHELESLGINKPTNSYILDDTRGIITRQYVANVVSKESRSIVDVNITLEWMPCSRKEEPWVYRIGVFGRLVDPVASEHLSSRGWILQERLLSPRVLHCGSAQLYWQCNWSFLGEDGYRFDWSNCNFTSLVEREILPNSECGIPTKSGTSFIEGWPPSNLATHGRWRAGWLHHIQNYSTRSLTFEQDKLPALSGLARMLASQTGDSYYAGLWERHIHEDLCWRVYPRQEIRTFVPGSFDHKYSRTLCVIKRPNEYRAPS</sequence>
<evidence type="ECO:0000313" key="3">
    <source>
        <dbReference type="Proteomes" id="UP000184330"/>
    </source>
</evidence>
<evidence type="ECO:0000259" key="1">
    <source>
        <dbReference type="Pfam" id="PF06985"/>
    </source>
</evidence>